<dbReference type="PANTHER" id="PTHR13309">
    <property type="entry name" value="NUCLEAR FRAGILE X MENTAL RETARDATION PROTEIN INTERACTING PROTEIN 1"/>
    <property type="match status" value="1"/>
</dbReference>
<dbReference type="GO" id="GO:0003723">
    <property type="term" value="F:RNA binding"/>
    <property type="evidence" value="ECO:0007669"/>
    <property type="project" value="InterPro"/>
</dbReference>
<dbReference type="GO" id="GO:0005634">
    <property type="term" value="C:nucleus"/>
    <property type="evidence" value="ECO:0007669"/>
    <property type="project" value="TreeGrafter"/>
</dbReference>
<dbReference type="InterPro" id="IPR039136">
    <property type="entry name" value="NUFIP1-like"/>
</dbReference>
<organism evidence="3 4">
    <name type="scientific">Pseudomicrostroma glucosiphilum</name>
    <dbReference type="NCBI Taxonomy" id="1684307"/>
    <lineage>
        <taxon>Eukaryota</taxon>
        <taxon>Fungi</taxon>
        <taxon>Dikarya</taxon>
        <taxon>Basidiomycota</taxon>
        <taxon>Ustilaginomycotina</taxon>
        <taxon>Exobasidiomycetes</taxon>
        <taxon>Microstromatales</taxon>
        <taxon>Microstromatales incertae sedis</taxon>
        <taxon>Pseudomicrostroma</taxon>
    </lineage>
</organism>
<protein>
    <recommendedName>
        <fullName evidence="2">FMR1-interacting protein 1 conserved domain-containing protein</fullName>
    </recommendedName>
</protein>
<feature type="region of interest" description="Disordered" evidence="1">
    <location>
        <begin position="114"/>
        <end position="233"/>
    </location>
</feature>
<feature type="region of interest" description="Disordered" evidence="1">
    <location>
        <begin position="249"/>
        <end position="278"/>
    </location>
</feature>
<keyword evidence="4" id="KW-1185">Reference proteome</keyword>
<dbReference type="InterPro" id="IPR019496">
    <property type="entry name" value="NUFIP1_cons_dom"/>
</dbReference>
<dbReference type="OrthoDB" id="18412at2759"/>
<dbReference type="EMBL" id="KZ819333">
    <property type="protein sequence ID" value="PWN19009.1"/>
    <property type="molecule type" value="Genomic_DNA"/>
</dbReference>
<proteinExistence type="predicted"/>
<evidence type="ECO:0000256" key="1">
    <source>
        <dbReference type="SAM" id="MobiDB-lite"/>
    </source>
</evidence>
<dbReference type="GeneID" id="37015472"/>
<accession>A0A316U0R7</accession>
<gene>
    <name evidence="3" type="ORF">BCV69DRAFT_291041</name>
</gene>
<dbReference type="AlphaFoldDB" id="A0A316U0R7"/>
<evidence type="ECO:0000259" key="2">
    <source>
        <dbReference type="Pfam" id="PF10453"/>
    </source>
</evidence>
<dbReference type="STRING" id="1684307.A0A316U0R7"/>
<feature type="domain" description="FMR1-interacting protein 1 conserved" evidence="2">
    <location>
        <begin position="88"/>
        <end position="126"/>
    </location>
</feature>
<evidence type="ECO:0000313" key="4">
    <source>
        <dbReference type="Proteomes" id="UP000245942"/>
    </source>
</evidence>
<dbReference type="GO" id="GO:0000492">
    <property type="term" value="P:box C/D snoRNP assembly"/>
    <property type="evidence" value="ECO:0007669"/>
    <property type="project" value="TreeGrafter"/>
</dbReference>
<feature type="compositionally biased region" description="Acidic residues" evidence="1">
    <location>
        <begin position="192"/>
        <end position="208"/>
    </location>
</feature>
<dbReference type="Proteomes" id="UP000245942">
    <property type="component" value="Unassembled WGS sequence"/>
</dbReference>
<name>A0A316U0R7_9BASI</name>
<evidence type="ECO:0000313" key="3">
    <source>
        <dbReference type="EMBL" id="PWN19009.1"/>
    </source>
</evidence>
<dbReference type="Pfam" id="PF10453">
    <property type="entry name" value="NUFIP1"/>
    <property type="match status" value="1"/>
</dbReference>
<dbReference type="RefSeq" id="XP_025346169.1">
    <property type="nucleotide sequence ID" value="XM_025493738.1"/>
</dbReference>
<sequence length="541" mass="59828">MSHGGRLVCGYVPDEGSSSPTVCAFQTNSDLALMLHKADRHLVYPPGGKEEVDRKDPMLVEERKEAARRAKRQHQGGRLEEEEAKALNTIPGLNIALSTPELVDQWIAERKKRWPSDKVVQQKMREGWSGRLSTQQTMKRQAAEADANQKSDSNLGATNHERPRSKIARVGEPQQDSGEVEDASSSSTNTSDDSDSEDGSSSDAPSEEPIEKAARTAPSMEDTSNHASSAAGSNGRCNYGDLCRQSHSQLPGLSKAQSSSQITPSRRPRPRNPVQNPFEPKNLLHALLKQDIGQHVNAVAQVIRFIVRNDYLTHVELQPGLADAQQKKRNLIQDVSSRGYGGLSIVTDGNDDSTSPKPTRSLYQPPSPLLRPLKELAWPPEPDPMLFLDPMRRNDPKPLTGKQFELLATDEELRSLLSPVTDQHPHGERRAGLERALRTLDDLPTEDHRRSALELILGVSAQTPQHAHQLGPTFVHAKPGEARFIGEVELFKLGLRCGPEEQNLIQRLAQRISEVTEGPEFDAEPLGWDHQREEGLGIEVD</sequence>
<reference evidence="3 4" key="1">
    <citation type="journal article" date="2018" name="Mol. Biol. Evol.">
        <title>Broad Genomic Sampling Reveals a Smut Pathogenic Ancestry of the Fungal Clade Ustilaginomycotina.</title>
        <authorList>
            <person name="Kijpornyongpan T."/>
            <person name="Mondo S.J."/>
            <person name="Barry K."/>
            <person name="Sandor L."/>
            <person name="Lee J."/>
            <person name="Lipzen A."/>
            <person name="Pangilinan J."/>
            <person name="LaButti K."/>
            <person name="Hainaut M."/>
            <person name="Henrissat B."/>
            <person name="Grigoriev I.V."/>
            <person name="Spatafora J.W."/>
            <person name="Aime M.C."/>
        </authorList>
    </citation>
    <scope>NUCLEOTIDE SEQUENCE [LARGE SCALE GENOMIC DNA]</scope>
    <source>
        <strain evidence="3 4">MCA 4718</strain>
    </source>
</reference>
<dbReference type="PANTHER" id="PTHR13309:SF0">
    <property type="entry name" value="FMR1-INTERACTING PROTEIN NUFIP1"/>
    <property type="match status" value="1"/>
</dbReference>
<feature type="compositionally biased region" description="Polar residues" evidence="1">
    <location>
        <begin position="352"/>
        <end position="364"/>
    </location>
</feature>
<feature type="compositionally biased region" description="Polar residues" evidence="1">
    <location>
        <begin position="249"/>
        <end position="263"/>
    </location>
</feature>
<feature type="region of interest" description="Disordered" evidence="1">
    <location>
        <begin position="343"/>
        <end position="368"/>
    </location>
</feature>